<evidence type="ECO:0000313" key="3">
    <source>
        <dbReference type="EMBL" id="PJG52832.1"/>
    </source>
</evidence>
<proteinExistence type="predicted"/>
<evidence type="ECO:0000313" key="4">
    <source>
        <dbReference type="Proteomes" id="UP000231194"/>
    </source>
</evidence>
<reference evidence="3 4" key="1">
    <citation type="submission" date="2017-11" db="EMBL/GenBank/DDBJ databases">
        <title>Bradyrhizobium forestalis sp. nov., an efficient nitrogen-fixing bacterium isolated from nodules of forest legume species in the Amazon.</title>
        <authorList>
            <person name="Costa E.M."/>
            <person name="Guimaraes A."/>
            <person name="Carvalho T.S."/>
            <person name="Rodrigues T.L."/>
            <person name="Ribeiro P.R.A."/>
            <person name="Lebbe L."/>
            <person name="Willems A."/>
            <person name="Moreira F.M.S."/>
        </authorList>
    </citation>
    <scope>NUCLEOTIDE SEQUENCE [LARGE SCALE GENOMIC DNA]</scope>
    <source>
        <strain evidence="3 4">INPA54B</strain>
    </source>
</reference>
<evidence type="ECO:0000259" key="2">
    <source>
        <dbReference type="PROSITE" id="PS51208"/>
    </source>
</evidence>
<dbReference type="SMART" id="SM00869">
    <property type="entry name" value="Autotransporter"/>
    <property type="match status" value="1"/>
</dbReference>
<dbReference type="InterPro" id="IPR030895">
    <property type="entry name" value="T5SS_PEPC_rpt"/>
</dbReference>
<dbReference type="InterPro" id="IPR013425">
    <property type="entry name" value="Autotrns_rpt"/>
</dbReference>
<dbReference type="InterPro" id="IPR005546">
    <property type="entry name" value="Autotransporte_beta"/>
</dbReference>
<dbReference type="SUPFAM" id="SSF103515">
    <property type="entry name" value="Autotransporter"/>
    <property type="match status" value="1"/>
</dbReference>
<comment type="caution">
    <text evidence="3">The sequence shown here is derived from an EMBL/GenBank/DDBJ whole genome shotgun (WGS) entry which is preliminary data.</text>
</comment>
<evidence type="ECO:0000256" key="1">
    <source>
        <dbReference type="ARBA" id="ARBA00022729"/>
    </source>
</evidence>
<protein>
    <submittedName>
        <fullName evidence="3">Autotransporter outer membrane beta-barrel domain-containing protein</fullName>
    </submittedName>
</protein>
<organism evidence="3 4">
    <name type="scientific">Bradyrhizobium forestalis</name>
    <dbReference type="NCBI Taxonomy" id="1419263"/>
    <lineage>
        <taxon>Bacteria</taxon>
        <taxon>Pseudomonadati</taxon>
        <taxon>Pseudomonadota</taxon>
        <taxon>Alphaproteobacteria</taxon>
        <taxon>Hyphomicrobiales</taxon>
        <taxon>Nitrobacteraceae</taxon>
        <taxon>Bradyrhizobium</taxon>
    </lineage>
</organism>
<dbReference type="EMBL" id="PGVG01000021">
    <property type="protein sequence ID" value="PJG52832.1"/>
    <property type="molecule type" value="Genomic_DNA"/>
</dbReference>
<dbReference type="NCBIfam" id="TIGR04393">
    <property type="entry name" value="rpt_T5SS_PEPC"/>
    <property type="match status" value="7"/>
</dbReference>
<sequence>MQAQSWNGATSDWFTAGNWTPSGVPTNATNAFIDTTSPNAAIISSGNAQAQTVTIGFSATGGLTIQNGATLSDSVGALGRFLGATGTATVDGAGSSWSNSADLSVGYSGAGTLTIRNGGAVSNQSGHVGRGAGATGTVTVDGAGSSWTNHIALYVGNSGTGTLAIQNGGIVSNGADAYIGMNSGAIGTVTVDGAGSSWTDGANLFVGQSGTGTLTISNGGAVSNGADGHIGANAGATGTVTVAGAGSSWTNAGTLSVGEAGTGTLTIASGGTVSNTTAVIGASSGATGTVTVTGTGSSWTNAGNLTVGQDGSGTLAIAGGAVVSNAVGAIGANAGSAGTVTVSGAGSSWTNSTILYVGQSGTGTLTISGGATVSSVIGLIGADFFTTGTVTVTGAGSSWTNSSSLDVGQDGSGVLTIANGATVSASSVTVGYWPLSSGTLNIGAASGQTAVAPGTLNTALVRFRSGIGSIVFNHTASNYIFAPVITGSSGTVTVEAGTTIFTAASNYTGATTVNGGTLAVDGSIVSSTTVNSGGTLSGIGTVGSVTVNSGGRLAPGSGAPGSVLTISGSLAMQSGALYLVQVGSATASRADVSGTATLTGASVQVRVAPGNSLAKQSTILHAAGGRGGTTFSGVSATNFVASLSYTPTDVLLDLSAALGAGTGLNVNQQNVANALNNAFNNGGGLPANFAGIFGLTGGNLGTALSQLSGEPATGAQQGAFQFMGQFLGLMLDPSTGGRDGAGGAGGSALGFARERPALPDDIALAYAMATKTPLDKAPLAFEPRWNVWASGFGGTSKTGGDAAVGSNDLTARTAGGAAGLDYHLTRDATVGFALAGGGTRWDLAQGLGGGKSDAFQGGVYAAVRSGPAYVAASLAAANHWMSTDRFAAFGDHLTASFNAQSYGGRIEGGYRVVTPLVAITPYAALQAQSFRTPAYSETDLTGGGFGLAYNARSATDTRGEVGARFDRAMLVAPGTALTLRGRLAFAHDWVSDPALSAVFQTLPAASFVVNGAAPAKDTALVSTGADLHFARGITLSAKFDGAFADRMQTYTGTGTLRYRW</sequence>
<dbReference type="AlphaFoldDB" id="A0A2M8R4U3"/>
<gene>
    <name evidence="3" type="ORF">CVM73_23495</name>
</gene>
<feature type="domain" description="Autotransporter" evidence="2">
    <location>
        <begin position="780"/>
        <end position="1060"/>
    </location>
</feature>
<dbReference type="NCBIfam" id="TIGR02601">
    <property type="entry name" value="autotrns_rpt"/>
    <property type="match status" value="1"/>
</dbReference>
<dbReference type="Pfam" id="PF03797">
    <property type="entry name" value="Autotransporter"/>
    <property type="match status" value="1"/>
</dbReference>
<dbReference type="PROSITE" id="PS51208">
    <property type="entry name" value="AUTOTRANSPORTER"/>
    <property type="match status" value="1"/>
</dbReference>
<accession>A0A2M8R4U3</accession>
<dbReference type="Proteomes" id="UP000231194">
    <property type="component" value="Unassembled WGS sequence"/>
</dbReference>
<keyword evidence="1" id="KW-0732">Signal</keyword>
<keyword evidence="4" id="KW-1185">Reference proteome</keyword>
<dbReference type="InterPro" id="IPR036709">
    <property type="entry name" value="Autotransporte_beta_dom_sf"/>
</dbReference>
<name>A0A2M8R4U3_9BRAD</name>
<dbReference type="Gene3D" id="2.40.128.130">
    <property type="entry name" value="Autotransporter beta-domain"/>
    <property type="match status" value="1"/>
</dbReference>